<gene>
    <name evidence="2" type="ORF">GSTENG00014398001</name>
</gene>
<reference evidence="2" key="1">
    <citation type="journal article" date="2004" name="Nature">
        <title>Genome duplication in the teleost fish Tetraodon nigroviridis reveals the early vertebrate proto-karyotype.</title>
        <authorList>
            <person name="Jaillon O."/>
            <person name="Aury J.-M."/>
            <person name="Brunet F."/>
            <person name="Petit J.-L."/>
            <person name="Stange-Thomann N."/>
            <person name="Mauceli E."/>
            <person name="Bouneau L."/>
            <person name="Fischer C."/>
            <person name="Ozouf-Costaz C."/>
            <person name="Bernot A."/>
            <person name="Nicaud S."/>
            <person name="Jaffe D."/>
            <person name="Fisher S."/>
            <person name="Lutfalla G."/>
            <person name="Dossat C."/>
            <person name="Segurens B."/>
            <person name="Dasilva C."/>
            <person name="Salanoubat M."/>
            <person name="Levy M."/>
            <person name="Boudet N."/>
            <person name="Castellano S."/>
            <person name="Anthouard V."/>
            <person name="Jubin C."/>
            <person name="Castelli V."/>
            <person name="Katinka M."/>
            <person name="Vacherie B."/>
            <person name="Biemont C."/>
            <person name="Skalli Z."/>
            <person name="Cattolico L."/>
            <person name="Poulain J."/>
            <person name="De Berardinis V."/>
            <person name="Cruaud C."/>
            <person name="Duprat S."/>
            <person name="Brottier P."/>
            <person name="Coutanceau J.-P."/>
            <person name="Gouzy J."/>
            <person name="Parra G."/>
            <person name="Lardier G."/>
            <person name="Chapple C."/>
            <person name="McKernan K.J."/>
            <person name="McEwan P."/>
            <person name="Bosak S."/>
            <person name="Kellis M."/>
            <person name="Volff J.-N."/>
            <person name="Guigo R."/>
            <person name="Zody M.C."/>
            <person name="Mesirov J."/>
            <person name="Lindblad-Toh K."/>
            <person name="Birren B."/>
            <person name="Nusbaum C."/>
            <person name="Kahn D."/>
            <person name="Robinson-Rechavi M."/>
            <person name="Laudet V."/>
            <person name="Schachter V."/>
            <person name="Quetier F."/>
            <person name="Saurin W."/>
            <person name="Scarpelli C."/>
            <person name="Wincker P."/>
            <person name="Lander E.S."/>
            <person name="Weissenbach J."/>
            <person name="Roest Crollius H."/>
        </authorList>
    </citation>
    <scope>NUCLEOTIDE SEQUENCE [LARGE SCALE GENOMIC DNA]</scope>
</reference>
<accession>Q4SQF1</accession>
<sequence>MSGKIESKQGKSCPAGSDHTAAPRDTA</sequence>
<protein>
    <submittedName>
        <fullName evidence="2">Chromosome 4 SCAF14533, whole genome shotgun sequence</fullName>
    </submittedName>
</protein>
<dbReference type="AlphaFoldDB" id="Q4SQF1"/>
<evidence type="ECO:0000313" key="2">
    <source>
        <dbReference type="EMBL" id="CAF97131.1"/>
    </source>
</evidence>
<evidence type="ECO:0000256" key="1">
    <source>
        <dbReference type="SAM" id="MobiDB-lite"/>
    </source>
</evidence>
<organism evidence="2">
    <name type="scientific">Tetraodon nigroviridis</name>
    <name type="common">Spotted green pufferfish</name>
    <name type="synonym">Chelonodon nigroviridis</name>
    <dbReference type="NCBI Taxonomy" id="99883"/>
    <lineage>
        <taxon>Eukaryota</taxon>
        <taxon>Metazoa</taxon>
        <taxon>Chordata</taxon>
        <taxon>Craniata</taxon>
        <taxon>Vertebrata</taxon>
        <taxon>Euteleostomi</taxon>
        <taxon>Actinopterygii</taxon>
        <taxon>Neopterygii</taxon>
        <taxon>Teleostei</taxon>
        <taxon>Neoteleostei</taxon>
        <taxon>Acanthomorphata</taxon>
        <taxon>Eupercaria</taxon>
        <taxon>Tetraodontiformes</taxon>
        <taxon>Tetradontoidea</taxon>
        <taxon>Tetraodontidae</taxon>
        <taxon>Tetraodon</taxon>
    </lineage>
</organism>
<feature type="region of interest" description="Disordered" evidence="1">
    <location>
        <begin position="1"/>
        <end position="27"/>
    </location>
</feature>
<dbReference type="KEGG" id="tng:GSTEN00014398G001"/>
<proteinExistence type="predicted"/>
<reference evidence="2" key="2">
    <citation type="submission" date="2004-02" db="EMBL/GenBank/DDBJ databases">
        <authorList>
            <consortium name="Genoscope"/>
            <consortium name="Whitehead Institute Centre for Genome Research"/>
        </authorList>
    </citation>
    <scope>NUCLEOTIDE SEQUENCE</scope>
</reference>
<name>Q4SQF1_TETNG</name>
<dbReference type="EMBL" id="CAAE01014533">
    <property type="protein sequence ID" value="CAF97131.1"/>
    <property type="molecule type" value="Genomic_DNA"/>
</dbReference>